<feature type="coiled-coil region" evidence="16">
    <location>
        <begin position="178"/>
        <end position="224"/>
    </location>
</feature>
<dbReference type="Pfam" id="PF02828">
    <property type="entry name" value="L27"/>
    <property type="match status" value="1"/>
</dbReference>
<dbReference type="SMART" id="SM00569">
    <property type="entry name" value="L27"/>
    <property type="match status" value="1"/>
</dbReference>
<gene>
    <name evidence="19" type="ORF">X798_01035</name>
</gene>
<dbReference type="EMBL" id="KZ269979">
    <property type="protein sequence ID" value="OZC11854.1"/>
    <property type="molecule type" value="Genomic_DNA"/>
</dbReference>
<dbReference type="SUPFAM" id="SSF50156">
    <property type="entry name" value="PDZ domain-like"/>
    <property type="match status" value="1"/>
</dbReference>
<dbReference type="InterPro" id="IPR001478">
    <property type="entry name" value="PDZ"/>
</dbReference>
<evidence type="ECO:0000256" key="13">
    <source>
        <dbReference type="ARBA" id="ARBA00023257"/>
    </source>
</evidence>
<dbReference type="GO" id="GO:0015031">
    <property type="term" value="P:protein transport"/>
    <property type="evidence" value="ECO:0007669"/>
    <property type="project" value="UniProtKB-KW"/>
</dbReference>
<dbReference type="OrthoDB" id="5986190at2759"/>
<evidence type="ECO:0000256" key="1">
    <source>
        <dbReference type="ARBA" id="ARBA00004171"/>
    </source>
</evidence>
<accession>A0A238C3A3</accession>
<comment type="subcellular location">
    <subcellularLocation>
        <location evidence="1">Basolateral cell membrane</location>
        <topology evidence="1">Peripheral membrane protein</topology>
    </subcellularLocation>
    <subcellularLocation>
        <location evidence="2">Cell junction</location>
        <location evidence="2">Tight junction</location>
    </subcellularLocation>
    <subcellularLocation>
        <location evidence="14">Postsynaptic density membrane</location>
        <topology evidence="14">Peripheral membrane protein</topology>
    </subcellularLocation>
</comment>
<keyword evidence="9" id="KW-0653">Protein transport</keyword>
<dbReference type="Gene3D" id="1.10.287.650">
    <property type="entry name" value="L27 domain"/>
    <property type="match status" value="1"/>
</dbReference>
<evidence type="ECO:0000259" key="17">
    <source>
        <dbReference type="PROSITE" id="PS50106"/>
    </source>
</evidence>
<dbReference type="InterPro" id="IPR004172">
    <property type="entry name" value="L27_dom"/>
</dbReference>
<comment type="similarity">
    <text evidence="4">Belongs to the lin-7 family.</text>
</comment>
<evidence type="ECO:0000256" key="4">
    <source>
        <dbReference type="ARBA" id="ARBA00008546"/>
    </source>
</evidence>
<dbReference type="PROSITE" id="PS51022">
    <property type="entry name" value="L27"/>
    <property type="match status" value="1"/>
</dbReference>
<dbReference type="InterPro" id="IPR036892">
    <property type="entry name" value="L27_dom_sf"/>
</dbReference>
<organism evidence="19 20">
    <name type="scientific">Onchocerca flexuosa</name>
    <dbReference type="NCBI Taxonomy" id="387005"/>
    <lineage>
        <taxon>Eukaryota</taxon>
        <taxon>Metazoa</taxon>
        <taxon>Ecdysozoa</taxon>
        <taxon>Nematoda</taxon>
        <taxon>Chromadorea</taxon>
        <taxon>Rhabditida</taxon>
        <taxon>Spirurina</taxon>
        <taxon>Spiruromorpha</taxon>
        <taxon>Filarioidea</taxon>
        <taxon>Onchocercidae</taxon>
        <taxon>Onchocerca</taxon>
    </lineage>
</organism>
<evidence type="ECO:0000256" key="9">
    <source>
        <dbReference type="ARBA" id="ARBA00022927"/>
    </source>
</evidence>
<dbReference type="InterPro" id="IPR000361">
    <property type="entry name" value="ATAP_core_dom"/>
</dbReference>
<dbReference type="PROSITE" id="PS50106">
    <property type="entry name" value="PDZ"/>
    <property type="match status" value="1"/>
</dbReference>
<keyword evidence="20" id="KW-1185">Reference proteome</keyword>
<dbReference type="GO" id="GO:0006887">
    <property type="term" value="P:exocytosis"/>
    <property type="evidence" value="ECO:0007669"/>
    <property type="project" value="UniProtKB-KW"/>
</dbReference>
<dbReference type="GO" id="GO:0005923">
    <property type="term" value="C:bicellular tight junction"/>
    <property type="evidence" value="ECO:0007669"/>
    <property type="project" value="UniProtKB-SubCell"/>
</dbReference>
<evidence type="ECO:0000256" key="2">
    <source>
        <dbReference type="ARBA" id="ARBA00004435"/>
    </source>
</evidence>
<proteinExistence type="inferred from homology"/>
<dbReference type="GO" id="GO:0016323">
    <property type="term" value="C:basolateral plasma membrane"/>
    <property type="evidence" value="ECO:0007669"/>
    <property type="project" value="UniProtKB-SubCell"/>
</dbReference>
<keyword evidence="11" id="KW-0770">Synapse</keyword>
<evidence type="ECO:0000256" key="5">
    <source>
        <dbReference type="ARBA" id="ARBA00022427"/>
    </source>
</evidence>
<dbReference type="FunFam" id="2.30.42.10:FF:000039">
    <property type="entry name" value="Lin-7 homolog B"/>
    <property type="match status" value="1"/>
</dbReference>
<dbReference type="Gene3D" id="2.30.42.10">
    <property type="match status" value="1"/>
</dbReference>
<dbReference type="SUPFAM" id="SSF48452">
    <property type="entry name" value="TPR-like"/>
    <property type="match status" value="2"/>
</dbReference>
<evidence type="ECO:0000256" key="10">
    <source>
        <dbReference type="ARBA" id="ARBA00022949"/>
    </source>
</evidence>
<dbReference type="PANTHER" id="PTHR14063">
    <property type="entry name" value="PROTEIN LIN-7 HOMOLOG"/>
    <property type="match status" value="1"/>
</dbReference>
<dbReference type="InterPro" id="IPR051109">
    <property type="entry name" value="MAM_complex_regulator"/>
</dbReference>
<evidence type="ECO:0000256" key="11">
    <source>
        <dbReference type="ARBA" id="ARBA00023018"/>
    </source>
</evidence>
<evidence type="ECO:0000313" key="20">
    <source>
        <dbReference type="Proteomes" id="UP000242913"/>
    </source>
</evidence>
<keyword evidence="5" id="KW-0796">Tight junction</keyword>
<evidence type="ECO:0000256" key="6">
    <source>
        <dbReference type="ARBA" id="ARBA00022448"/>
    </source>
</evidence>
<dbReference type="InterPro" id="IPR014775">
    <property type="entry name" value="L27_C"/>
</dbReference>
<dbReference type="GO" id="GO:0098839">
    <property type="term" value="C:postsynaptic density membrane"/>
    <property type="evidence" value="ECO:0007669"/>
    <property type="project" value="UniProtKB-SubCell"/>
</dbReference>
<evidence type="ECO:0000256" key="15">
    <source>
        <dbReference type="ARBA" id="ARBA00068095"/>
    </source>
</evidence>
<reference evidence="19 20" key="1">
    <citation type="submission" date="2015-12" db="EMBL/GenBank/DDBJ databases">
        <title>Draft genome of the nematode, Onchocerca flexuosa.</title>
        <authorList>
            <person name="Mitreva M."/>
        </authorList>
    </citation>
    <scope>NUCLEOTIDE SEQUENCE [LARGE SCALE GENOMIC DNA]</scope>
    <source>
        <strain evidence="19">Red Deer</strain>
    </source>
</reference>
<dbReference type="Pfam" id="PF00595">
    <property type="entry name" value="PDZ"/>
    <property type="match status" value="1"/>
</dbReference>
<dbReference type="Pfam" id="PF01521">
    <property type="entry name" value="Fe-S_biosyn"/>
    <property type="match status" value="1"/>
</dbReference>
<evidence type="ECO:0000256" key="16">
    <source>
        <dbReference type="SAM" id="Coils"/>
    </source>
</evidence>
<dbReference type="AlphaFoldDB" id="A0A238C3A3"/>
<keyword evidence="12" id="KW-0472">Membrane</keyword>
<dbReference type="Gene3D" id="1.25.40.10">
    <property type="entry name" value="Tetratricopeptide repeat domain"/>
    <property type="match status" value="2"/>
</dbReference>
<feature type="domain" description="L27" evidence="18">
    <location>
        <begin position="10"/>
        <end position="65"/>
    </location>
</feature>
<dbReference type="SUPFAM" id="SSF101288">
    <property type="entry name" value="L27 domain"/>
    <property type="match status" value="1"/>
</dbReference>
<protein>
    <recommendedName>
        <fullName evidence="15">Protein lin-7 homolog B</fullName>
    </recommendedName>
</protein>
<keyword evidence="8" id="KW-0268">Exocytosis</keyword>
<dbReference type="InterPro" id="IPR011990">
    <property type="entry name" value="TPR-like_helical_dom_sf"/>
</dbReference>
<evidence type="ECO:0000259" key="18">
    <source>
        <dbReference type="PROSITE" id="PS51022"/>
    </source>
</evidence>
<dbReference type="InterPro" id="IPR036034">
    <property type="entry name" value="PDZ_sf"/>
</dbReference>
<sequence>MEESSDGLHLDRDIQRILELIEHVQKTGELNSPKLTSLQNILQSDFFSSVRDVFESVYDTISADSSREVRTSATAKATVAAFAAAEGHAHPRIVELPKTDQGLGFNVMGGKEQNSPIYISRIIPGGVADRNGQLKRGDQLIAVNGVNVEWESHEKAVDVLKSARGTVRLVVRYTPRLLDEMERRFERQRRRANQNRNRIMSQNAAQIRKQLINLEREERALQRLCVHFTGLLRAVELESMRLNALKSMLQSSQCTSSPNASSIPDLNSIKAYAKDGASADLKMTENCVNRLRKVASTGEHLRIMVDGGGCSGFEYKMSLDNKINDNDIVFCKDHIKIVVDEMQGKLLKWYSFIFRKQQSSTALVLFSRIPRNHGQTGGHRKSYSGQNHWRWFTRSAAAPLLGFSLMTTFKDLVGTPPFKLDKDPLKQKIKKAWLYRKERNYDQAVVVLEEAMEMAIGQNNELIVSRIIDELANTYYEMGKLDKAEQAFRGLLQRLITLHKKQDHDPEFIDVSLKLSDIFAQKGKIDDAEIGYKHCAAKQMKVVEKHMAKYSINYGGSYDIPQVINQYGAVFTDPLALYGLCLEQYAHFIVRYREEKRLDDTAQLMDEALKISHQIYGINCFHTINMLNNYGALLIARNRFDLAKKYLEIGIDRILYIDECSTLLPGYYCNYSEALYHCGQRAEALQYAKKAVHLSHSESKELQNYTMRSRDLRDGYSGTKDSEVKRFRSFNHLTIK</sequence>
<evidence type="ECO:0000313" key="19">
    <source>
        <dbReference type="EMBL" id="OZC11854.1"/>
    </source>
</evidence>
<evidence type="ECO:0000256" key="8">
    <source>
        <dbReference type="ARBA" id="ARBA00022483"/>
    </source>
</evidence>
<evidence type="ECO:0000256" key="7">
    <source>
        <dbReference type="ARBA" id="ARBA00022475"/>
    </source>
</evidence>
<dbReference type="Gene3D" id="2.60.300.12">
    <property type="entry name" value="HesB-like domain"/>
    <property type="match status" value="1"/>
</dbReference>
<dbReference type="SUPFAM" id="SSF89360">
    <property type="entry name" value="HesB-like domain"/>
    <property type="match status" value="1"/>
</dbReference>
<feature type="domain" description="PDZ" evidence="17">
    <location>
        <begin position="93"/>
        <end position="175"/>
    </location>
</feature>
<dbReference type="InterPro" id="IPR035903">
    <property type="entry name" value="HesB-like_dom_sf"/>
</dbReference>
<evidence type="ECO:0000256" key="3">
    <source>
        <dbReference type="ARBA" id="ARBA00006718"/>
    </source>
</evidence>
<dbReference type="SMART" id="SM00228">
    <property type="entry name" value="PDZ"/>
    <property type="match status" value="1"/>
</dbReference>
<keyword evidence="7" id="KW-1003">Cell membrane</keyword>
<dbReference type="CDD" id="cd06796">
    <property type="entry name" value="PDZ_Lin-7-like"/>
    <property type="match status" value="1"/>
</dbReference>
<keyword evidence="16" id="KW-0175">Coiled coil</keyword>
<evidence type="ECO:0000256" key="12">
    <source>
        <dbReference type="ARBA" id="ARBA00023136"/>
    </source>
</evidence>
<comment type="similarity">
    <text evidence="3">Belongs to the HesB/IscA family.</text>
</comment>
<dbReference type="Proteomes" id="UP000242913">
    <property type="component" value="Unassembled WGS sequence"/>
</dbReference>
<keyword evidence="6" id="KW-0813">Transport</keyword>
<evidence type="ECO:0000256" key="14">
    <source>
        <dbReference type="ARBA" id="ARBA00034098"/>
    </source>
</evidence>
<name>A0A238C3A3_9BILA</name>
<keyword evidence="13" id="KW-0628">Postsynaptic cell membrane</keyword>
<keyword evidence="10" id="KW-0965">Cell junction</keyword>